<gene>
    <name evidence="6" type="ORF">GNLVRS02_ARAD1C41184g</name>
</gene>
<proteinExistence type="predicted"/>
<evidence type="ECO:0000256" key="3">
    <source>
        <dbReference type="ARBA" id="ARBA00023239"/>
    </source>
</evidence>
<feature type="domain" description="NAD(P)-binding" evidence="5">
    <location>
        <begin position="37"/>
        <end position="345"/>
    </location>
</feature>
<dbReference type="Gene3D" id="3.90.25.10">
    <property type="entry name" value="UDP-galactose 4-epimerase, domain 1"/>
    <property type="match status" value="1"/>
</dbReference>
<dbReference type="GO" id="GO:0009225">
    <property type="term" value="P:nucleotide-sugar metabolic process"/>
    <property type="evidence" value="ECO:0007669"/>
    <property type="project" value="InterPro"/>
</dbReference>
<evidence type="ECO:0000256" key="1">
    <source>
        <dbReference type="ARBA" id="ARBA00001911"/>
    </source>
</evidence>
<sequence length="386" mass="44346">MHQTNNQTLKEFEQGPADPILTGRSRFPANPEFKNILVTGGAGFIASWLVRHLVVQYPEYNVYCFDHMDYCATERNVAMLESRPNFTFVYGDITSQRDVEMTMDQYDIDTVIHLAAESSVELSFDNGVLFTHTNVIGTQILLEACRTREVSRFIQMSTDEVYGELEDEQSEVDYNAPLVPTNPYSASKAAADMIVTAYERSFRIPCIKVRCNNIYGPHQYPEKIIPKFICLLQRGERCTLHGSGKHRRRYLYVADAIDALDTILHKGKVGCTYNVGTTVELTNLEVTKRLLKEFGYNSDDAKVLEEHVDFTRDRVFNDMRYAVDSTLTYELGWRPVTSFEEGLKSTVQWYRQYGANWWGNVDDWLVAFPSLKKAKRRPSHPYEVNA</sequence>
<dbReference type="EMBL" id="HG937693">
    <property type="protein sequence ID" value="CDP35689.1"/>
    <property type="molecule type" value="Genomic_DNA"/>
</dbReference>
<dbReference type="GO" id="GO:0008460">
    <property type="term" value="F:dTDP-glucose 4,6-dehydratase activity"/>
    <property type="evidence" value="ECO:0007669"/>
    <property type="project" value="InterPro"/>
</dbReference>
<organism evidence="6">
    <name type="scientific">Blastobotrys adeninivorans</name>
    <name type="common">Yeast</name>
    <name type="synonym">Arxula adeninivorans</name>
    <dbReference type="NCBI Taxonomy" id="409370"/>
    <lineage>
        <taxon>Eukaryota</taxon>
        <taxon>Fungi</taxon>
        <taxon>Dikarya</taxon>
        <taxon>Ascomycota</taxon>
        <taxon>Saccharomycotina</taxon>
        <taxon>Dipodascomycetes</taxon>
        <taxon>Dipodascales</taxon>
        <taxon>Trichomonascaceae</taxon>
        <taxon>Blastobotrys</taxon>
    </lineage>
</organism>
<dbReference type="InterPro" id="IPR016040">
    <property type="entry name" value="NAD(P)-bd_dom"/>
</dbReference>
<feature type="region of interest" description="Disordered" evidence="4">
    <location>
        <begin position="1"/>
        <end position="21"/>
    </location>
</feature>
<dbReference type="InterPro" id="IPR036291">
    <property type="entry name" value="NAD(P)-bd_dom_sf"/>
</dbReference>
<dbReference type="AlphaFoldDB" id="A0A060T4J8"/>
<reference evidence="6" key="2">
    <citation type="submission" date="2014-06" db="EMBL/GenBank/DDBJ databases">
        <title>The complete genome of Blastobotrys (Arxula) adeninivorans LS3 - a yeast of biotechnological interest.</title>
        <authorList>
            <person name="Kunze G."/>
            <person name="Gaillardin C."/>
            <person name="Czernicka M."/>
            <person name="Durrens P."/>
            <person name="Martin T."/>
            <person name="Boer E."/>
            <person name="Gabaldon T."/>
            <person name="Cruz J."/>
            <person name="Talla E."/>
            <person name="Marck C."/>
            <person name="Goffeau A."/>
            <person name="Barbe V."/>
            <person name="Baret P."/>
            <person name="Baronian K."/>
            <person name="Beier S."/>
            <person name="Bleykasten C."/>
            <person name="Bode R."/>
            <person name="Casaregola S."/>
            <person name="Despons L."/>
            <person name="Fairhead C."/>
            <person name="Giersberg M."/>
            <person name="Gierski P."/>
            <person name="Hahnel U."/>
            <person name="Hartmann A."/>
            <person name="Jankowska D."/>
            <person name="Jubin C."/>
            <person name="Jung P."/>
            <person name="Lafontaine I."/>
            <person name="Leh-Louis V."/>
            <person name="Lemaire M."/>
            <person name="Marcet-Houben M."/>
            <person name="Mascher M."/>
            <person name="Morel G."/>
            <person name="Richard G.-F."/>
            <person name="Riechen J."/>
            <person name="Sacerdot C."/>
            <person name="Sarkar A."/>
            <person name="Savel G."/>
            <person name="Schacherer J."/>
            <person name="Sherman D."/>
            <person name="Straub M.-L."/>
            <person name="Stein N."/>
            <person name="Thierry A."/>
            <person name="Trautwein-Schult A."/>
            <person name="Westhof E."/>
            <person name="Worch S."/>
            <person name="Dujon B."/>
            <person name="Souciet J.-L."/>
            <person name="Wincker P."/>
            <person name="Scholz U."/>
            <person name="Neuveglise N."/>
        </authorList>
    </citation>
    <scope>NUCLEOTIDE SEQUENCE</scope>
    <source>
        <strain evidence="6">LS3</strain>
    </source>
</reference>
<name>A0A060T4J8_BLAAD</name>
<dbReference type="Pfam" id="PF16363">
    <property type="entry name" value="GDP_Man_Dehyd"/>
    <property type="match status" value="1"/>
</dbReference>
<accession>A0A060T4J8</accession>
<protein>
    <submittedName>
        <fullName evidence="6">ARAD1C41184p</fullName>
    </submittedName>
</protein>
<comment type="cofactor">
    <cofactor evidence="1">
        <name>NAD(+)</name>
        <dbReference type="ChEBI" id="CHEBI:57540"/>
    </cofactor>
</comment>
<dbReference type="SUPFAM" id="SSF51735">
    <property type="entry name" value="NAD(P)-binding Rossmann-fold domains"/>
    <property type="match status" value="1"/>
</dbReference>
<keyword evidence="2" id="KW-0520">NAD</keyword>
<evidence type="ECO:0000256" key="4">
    <source>
        <dbReference type="SAM" id="MobiDB-lite"/>
    </source>
</evidence>
<evidence type="ECO:0000313" key="6">
    <source>
        <dbReference type="EMBL" id="CDP35689.1"/>
    </source>
</evidence>
<evidence type="ECO:0000259" key="5">
    <source>
        <dbReference type="Pfam" id="PF16363"/>
    </source>
</evidence>
<evidence type="ECO:0000256" key="2">
    <source>
        <dbReference type="ARBA" id="ARBA00023027"/>
    </source>
</evidence>
<reference evidence="6" key="1">
    <citation type="submission" date="2014-02" db="EMBL/GenBank/DDBJ databases">
        <authorList>
            <person name="Genoscope - CEA"/>
        </authorList>
    </citation>
    <scope>NUCLEOTIDE SEQUENCE</scope>
    <source>
        <strain evidence="6">LS3</strain>
    </source>
</reference>
<keyword evidence="3" id="KW-0456">Lyase</keyword>
<dbReference type="CDD" id="cd05246">
    <property type="entry name" value="dTDP_GD_SDR_e"/>
    <property type="match status" value="1"/>
</dbReference>
<dbReference type="InterPro" id="IPR005888">
    <property type="entry name" value="dTDP_Gluc_deHydtase"/>
</dbReference>
<dbReference type="Gene3D" id="3.40.50.720">
    <property type="entry name" value="NAD(P)-binding Rossmann-like Domain"/>
    <property type="match status" value="1"/>
</dbReference>
<dbReference type="PANTHER" id="PTHR43000">
    <property type="entry name" value="DTDP-D-GLUCOSE 4,6-DEHYDRATASE-RELATED"/>
    <property type="match status" value="1"/>
</dbReference>
<dbReference type="FunFam" id="3.40.50.720:FF:000304">
    <property type="entry name" value="UDP-glucose 4,6-dehydratase"/>
    <property type="match status" value="1"/>
</dbReference>
<dbReference type="PhylomeDB" id="A0A060T4J8"/>